<sequence>MAGNRETTNSGSSSITGAGISTAIAPSSVGVNPTSRGELILNGALGNAAMGGMSGPNMIGSSGAGYNAPSFGGGSGGGIPSQRDRIHAYMGGSLFDENEDEEELMKKFKQMMEIMQGKLGSMQPQLSPQFQNTNQPNMFGSVQSPNLFNQSGVLNMNKTL</sequence>
<dbReference type="EMBL" id="MT028297">
    <property type="protein sequence ID" value="QIN94812.1"/>
    <property type="molecule type" value="Genomic_DNA"/>
</dbReference>
<reference evidence="2 3" key="1">
    <citation type="submission" date="2020-02" db="EMBL/GenBank/DDBJ databases">
        <title>Characterization of Proteus podophage Privateer.</title>
        <authorList>
            <person name="Corban J."/>
            <person name="Ramsey J."/>
        </authorList>
    </citation>
    <scope>NUCLEOTIDE SEQUENCE [LARGE SCALE GENOMIC DNA]</scope>
</reference>
<keyword evidence="3" id="KW-1185">Reference proteome</keyword>
<organism evidence="2 3">
    <name type="scientific">Proteus phage Privateer</name>
    <dbReference type="NCBI Taxonomy" id="2712958"/>
    <lineage>
        <taxon>Viruses</taxon>
        <taxon>Duplodnaviria</taxon>
        <taxon>Heunggongvirae</taxon>
        <taxon>Uroviricota</taxon>
        <taxon>Caudoviricetes</taxon>
        <taxon>Grimontviridae</taxon>
        <taxon>Privateervirus</taxon>
        <taxon>Privateervirus privateer</taxon>
    </lineage>
</organism>
<name>A0A6G8R3P1_9CAUD</name>
<protein>
    <submittedName>
        <fullName evidence="2">Uncharacterized protein</fullName>
    </submittedName>
</protein>
<dbReference type="Proteomes" id="UP000500956">
    <property type="component" value="Segment"/>
</dbReference>
<feature type="region of interest" description="Disordered" evidence="1">
    <location>
        <begin position="61"/>
        <end position="82"/>
    </location>
</feature>
<proteinExistence type="predicted"/>
<evidence type="ECO:0000256" key="1">
    <source>
        <dbReference type="SAM" id="MobiDB-lite"/>
    </source>
</evidence>
<gene>
    <name evidence="2" type="ORF">CPT_Privateer_019</name>
</gene>
<evidence type="ECO:0000313" key="2">
    <source>
        <dbReference type="EMBL" id="QIN94812.1"/>
    </source>
</evidence>
<accession>A0A6G8R3P1</accession>
<evidence type="ECO:0000313" key="3">
    <source>
        <dbReference type="Proteomes" id="UP000500956"/>
    </source>
</evidence>